<feature type="compositionally biased region" description="Acidic residues" evidence="3">
    <location>
        <begin position="589"/>
        <end position="598"/>
    </location>
</feature>
<feature type="region of interest" description="Disordered" evidence="3">
    <location>
        <begin position="96"/>
        <end position="116"/>
    </location>
</feature>
<accession>A0A9P4WX12</accession>
<keyword evidence="6" id="KW-1185">Reference proteome</keyword>
<comment type="similarity">
    <text evidence="1">Belongs to the SAPS family.</text>
</comment>
<sequence>MFWRFGGYAQLSSLDSILDKPDVTVEELLDESDLIQELKQQNSKLIEYLRDENVLERLLRYVTAPKPSDSPGEGAAEGLGEVGSPSRQSFFGKVAGRARSASTAKSDAGDGEESKEERQRMKYAYVSCEILSSEVWSISEAVLENQDSLKQFWEYIKQPAPLDPVQAGYFTKVNESLLDRKMEEMLEFFKSLDNVVTDMLQHVDCPVIMDLLLKIISLEKSEGGQGIVDWLQQQDLVPRLIAFLGPEHSTSTQTSAGDFLKAIITISANATTQDQSVIGPNELTRQLVSEACLKQLIEYMLRGGNPLTVGVGIIIEVIRKNNSDYDLENQIGPVPKNSDPIYLGTLLRQFANHIPQFMELVHSSSRVVVQNDGSTAMKKRELKTAFGEKIEPLGFDRFKTCELMAELLHCSNMALLNERGSEAEVKRRDAERERLKAEGKLTSGNAANLGDFSTSVDSQGFHHARAPSVDSPEEIKPLQVQNNSEDDFEKVTAPEVAVATIEATEKEQIGEPLERSPKGDPKESPAEKTGEGDGEFVDEPLTPPKDAASPAAAAATPPKPDDAESPTSAGLTSKVGGLDLDNDTVMGERDEDVDEPKEESETKPTPSLLTQQLNQTSEETELVSPQDVEKPAPLFAGKNRESNTEAAKIDTSKFTAPAPGDTAEATPIDDTSSVRSVVFGGGEHSEDQQYVLDIDGTPVVGDLLKITFVENKVVPTILDFFFRFPWNNFLHNVVYDVVQQVFNGQMEHGYNRSLAIDLFQTGRITERIIEGQQASDKAQQETHMRLGYMGHLTLIAEEVLKFTERHPTEILSQAVVDKVHSEDWIHYVEHILSDTRERDNAILGGVRPDMSVGPRQAVLNAVNAASGFGGDGGLSNASIGNNGAVGLDSMDLAQQGDTGGGGYTFSGGSLLSGFTNSSDEEDEDMEDDDGNRDRQGPVDDSEQAKIPPPLQIPPSRARRQFALRLAQRKAELEGKSNDDGDDDDDEKTQEQEEREGHQRFAKMFEDIESDSDDGSLGSIEDEIVGRLDVEGRSSPGKERKPEGGASSQKSEDTACLSITMNNDQSDSLFVPEVSPPPPPRLCTNGVGTIKSPQAFEEDRSQIPTAAKGVEEVHKPGQEPLPDHPYFSLDIPMLHGEIDAALQDLCISLQWFEEDDAEMENQREVTQRGRAIGAPKPLVVTTVGPAGVGKSFLYKALFNRPNITKSSAEGRSCTLYPTKITFLPEAAGDTTSSDIDIEFFAAATIATMTENHIRRYHDYYFDPDSDPTDDDSRRCASTAEEFFDVAFDAEGNMKAAAHLQSLLTADNANNGALLQACVDAIELRISSSGSIENRKISYSQVDDNDIDQIRVVADSLAPFVDFLVIKTDGPLLQAGLTFIDLPGLRDINQDRIARANAIRRDVDVELIICDRSERGLEDADLDALIRQSIRAHGFNNTVLIYNKVDTIFMSGVQDANDRIRDSTNQPYATIRAFKADAETTLDNNAKRAYLTYLQDLALNALIRERADHLRESIVSKYASLDPEVPDNIAVFAISAAQYLEWLDPSRLRTPVMSVSDTRVPALKRYLLGLTGTRNYEHLWNHIHLVMAEIADSGTRVLEKFEDGSGYSAFCEQLAKDQIPMLHTDLARLASTQLLPSLRVWPFQPDAEQQLEAIKDVIAGWQQTDLGPVLVASFSKALRDTGFIANSRAQALRGKRINWNQTLQECMEPAVETFVQNTSARLASGWKQMSSRIDDCMNDVFAALESSADQTPFKASFHREWRKLEHVIFTKSGSFEFQLHRVVRATQRFATTEEDVGCLVASLMVPIYLKVGRKTGKGKYARQVAAINRCSVTGGWNGGTIVDRYEDVVVADLENRLRPVVHWFLNEVKAELLNFVRVMEELLADDQQMSVGQRQARQKLREALPVYEERLRELQEAVPKLEG</sequence>
<dbReference type="InterPro" id="IPR007587">
    <property type="entry name" value="SAPS"/>
</dbReference>
<dbReference type="PANTHER" id="PTHR12634:SF8">
    <property type="entry name" value="FIERY MOUNTAIN, ISOFORM D"/>
    <property type="match status" value="1"/>
</dbReference>
<feature type="compositionally biased region" description="Polar residues" evidence="3">
    <location>
        <begin position="442"/>
        <end position="458"/>
    </location>
</feature>
<feature type="compositionally biased region" description="Basic and acidic residues" evidence="3">
    <location>
        <begin position="988"/>
        <end position="1005"/>
    </location>
</feature>
<feature type="region of interest" description="Disordered" evidence="3">
    <location>
        <begin position="66"/>
        <end position="85"/>
    </location>
</feature>
<dbReference type="InterPro" id="IPR027417">
    <property type="entry name" value="P-loop_NTPase"/>
</dbReference>
<feature type="region of interest" description="Disordered" evidence="3">
    <location>
        <begin position="969"/>
        <end position="1052"/>
    </location>
</feature>
<dbReference type="Gene3D" id="3.40.50.300">
    <property type="entry name" value="P-loop containing nucleotide triphosphate hydrolases"/>
    <property type="match status" value="1"/>
</dbReference>
<feature type="compositionally biased region" description="Low complexity" evidence="3">
    <location>
        <begin position="544"/>
        <end position="556"/>
    </location>
</feature>
<dbReference type="OrthoDB" id="295029at2759"/>
<feature type="compositionally biased region" description="Low complexity" evidence="3">
    <location>
        <begin position="906"/>
        <end position="917"/>
    </location>
</feature>
<evidence type="ECO:0000256" key="2">
    <source>
        <dbReference type="ARBA" id="ARBA00023306"/>
    </source>
</evidence>
<dbReference type="GO" id="GO:0019888">
    <property type="term" value="F:protein phosphatase regulator activity"/>
    <property type="evidence" value="ECO:0007669"/>
    <property type="project" value="TreeGrafter"/>
</dbReference>
<name>A0A9P4WX12_9PLEO</name>
<organism evidence="5 6">
    <name type="scientific">Didymella heteroderae</name>
    <dbReference type="NCBI Taxonomy" id="1769908"/>
    <lineage>
        <taxon>Eukaryota</taxon>
        <taxon>Fungi</taxon>
        <taxon>Dikarya</taxon>
        <taxon>Ascomycota</taxon>
        <taxon>Pezizomycotina</taxon>
        <taxon>Dothideomycetes</taxon>
        <taxon>Pleosporomycetidae</taxon>
        <taxon>Pleosporales</taxon>
        <taxon>Pleosporineae</taxon>
        <taxon>Didymellaceae</taxon>
        <taxon>Didymella</taxon>
    </lineage>
</organism>
<dbReference type="Pfam" id="PF24564">
    <property type="entry name" value="DUF7605"/>
    <property type="match status" value="1"/>
</dbReference>
<feature type="region of interest" description="Disordered" evidence="3">
    <location>
        <begin position="898"/>
        <end position="956"/>
    </location>
</feature>
<reference evidence="5" key="1">
    <citation type="submission" date="2019-04" db="EMBL/GenBank/DDBJ databases">
        <title>Sequencing of skin fungus with MAO and IRED activity.</title>
        <authorList>
            <person name="Marsaioli A.J."/>
            <person name="Bonatto J.M.C."/>
            <person name="Reis Junior O."/>
        </authorList>
    </citation>
    <scope>NUCLEOTIDE SEQUENCE</scope>
    <source>
        <strain evidence="5">28M1</strain>
    </source>
</reference>
<dbReference type="Pfam" id="PF04499">
    <property type="entry name" value="SAPS"/>
    <property type="match status" value="1"/>
</dbReference>
<dbReference type="Proteomes" id="UP000758155">
    <property type="component" value="Unassembled WGS sequence"/>
</dbReference>
<evidence type="ECO:0000313" key="6">
    <source>
        <dbReference type="Proteomes" id="UP000758155"/>
    </source>
</evidence>
<protein>
    <recommendedName>
        <fullName evidence="4">DUF7605 domain-containing protein</fullName>
    </recommendedName>
</protein>
<dbReference type="GO" id="GO:0005634">
    <property type="term" value="C:nucleus"/>
    <property type="evidence" value="ECO:0007669"/>
    <property type="project" value="TreeGrafter"/>
</dbReference>
<feature type="compositionally biased region" description="Basic and acidic residues" evidence="3">
    <location>
        <begin position="503"/>
        <end position="531"/>
    </location>
</feature>
<dbReference type="GO" id="GO:0005829">
    <property type="term" value="C:cytosol"/>
    <property type="evidence" value="ECO:0007669"/>
    <property type="project" value="TreeGrafter"/>
</dbReference>
<feature type="compositionally biased region" description="Basic and acidic residues" evidence="3">
    <location>
        <begin position="638"/>
        <end position="651"/>
    </location>
</feature>
<dbReference type="GO" id="GO:0019903">
    <property type="term" value="F:protein phosphatase binding"/>
    <property type="evidence" value="ECO:0007669"/>
    <property type="project" value="InterPro"/>
</dbReference>
<evidence type="ECO:0000313" key="5">
    <source>
        <dbReference type="EMBL" id="KAF3044411.1"/>
    </source>
</evidence>
<comment type="caution">
    <text evidence="5">The sequence shown here is derived from an EMBL/GenBank/DDBJ whole genome shotgun (WGS) entry which is preliminary data.</text>
</comment>
<keyword evidence="2" id="KW-0131">Cell cycle</keyword>
<feature type="region of interest" description="Disordered" evidence="3">
    <location>
        <begin position="501"/>
        <end position="668"/>
    </location>
</feature>
<feature type="compositionally biased region" description="Polar residues" evidence="3">
    <location>
        <begin position="608"/>
        <end position="617"/>
    </location>
</feature>
<feature type="domain" description="DUF7605" evidence="4">
    <location>
        <begin position="1692"/>
        <end position="1827"/>
    </location>
</feature>
<feature type="compositionally biased region" description="Acidic residues" evidence="3">
    <location>
        <begin position="918"/>
        <end position="930"/>
    </location>
</feature>
<evidence type="ECO:0000256" key="3">
    <source>
        <dbReference type="SAM" id="MobiDB-lite"/>
    </source>
</evidence>
<gene>
    <name evidence="5" type="ORF">E8E12_010386</name>
</gene>
<feature type="compositionally biased region" description="Basic and acidic residues" evidence="3">
    <location>
        <begin position="969"/>
        <end position="978"/>
    </location>
</feature>
<dbReference type="SUPFAM" id="SSF52540">
    <property type="entry name" value="P-loop containing nucleoside triphosphate hydrolases"/>
    <property type="match status" value="1"/>
</dbReference>
<dbReference type="PANTHER" id="PTHR12634">
    <property type="entry name" value="SIT4 YEAST -ASSOCIATING PROTEIN-RELATED"/>
    <property type="match status" value="1"/>
</dbReference>
<dbReference type="CDD" id="cd00882">
    <property type="entry name" value="Ras_like_GTPase"/>
    <property type="match status" value="1"/>
</dbReference>
<dbReference type="EMBL" id="SWKV01000009">
    <property type="protein sequence ID" value="KAF3044411.1"/>
    <property type="molecule type" value="Genomic_DNA"/>
</dbReference>
<feature type="compositionally biased region" description="Basic and acidic residues" evidence="3">
    <location>
        <begin position="420"/>
        <end position="439"/>
    </location>
</feature>
<dbReference type="InterPro" id="IPR056024">
    <property type="entry name" value="DUF7605"/>
</dbReference>
<proteinExistence type="inferred from homology"/>
<evidence type="ECO:0000256" key="1">
    <source>
        <dbReference type="ARBA" id="ARBA00006180"/>
    </source>
</evidence>
<evidence type="ECO:0000259" key="4">
    <source>
        <dbReference type="Pfam" id="PF24564"/>
    </source>
</evidence>
<feature type="region of interest" description="Disordered" evidence="3">
    <location>
        <begin position="420"/>
        <end position="474"/>
    </location>
</feature>
<feature type="compositionally biased region" description="Basic and acidic residues" evidence="3">
    <location>
        <begin position="1023"/>
        <end position="1042"/>
    </location>
</feature>